<accession>A0A158FU19</accession>
<proteinExistence type="predicted"/>
<sequence>MQNSKIQNYNGYKVLPSAHRLPDGSFASNLLLERDSGAGEAMRYQFHILDCFDDEQQALGHSSRWARQWVDCRG</sequence>
<dbReference type="RefSeq" id="WP_087654999.1">
    <property type="nucleotide sequence ID" value="NZ_FCOL02000003.1"/>
</dbReference>
<protein>
    <submittedName>
        <fullName evidence="1">Transcriptional regulator</fullName>
    </submittedName>
</protein>
<reference evidence="1" key="1">
    <citation type="submission" date="2016-01" db="EMBL/GenBank/DDBJ databases">
        <authorList>
            <person name="Peeters C."/>
        </authorList>
    </citation>
    <scope>NUCLEOTIDE SEQUENCE [LARGE SCALE GENOMIC DNA]</scope>
    <source>
        <strain evidence="1">LMG 22937</strain>
    </source>
</reference>
<comment type="caution">
    <text evidence="1">The sequence shown here is derived from an EMBL/GenBank/DDBJ whole genome shotgun (WGS) entry which is preliminary data.</text>
</comment>
<keyword evidence="2" id="KW-1185">Reference proteome</keyword>
<dbReference type="AlphaFoldDB" id="A0A158FU19"/>
<gene>
    <name evidence="1" type="ORF">AWB67_00872</name>
</gene>
<evidence type="ECO:0000313" key="2">
    <source>
        <dbReference type="Proteomes" id="UP000054925"/>
    </source>
</evidence>
<dbReference type="EMBL" id="FCOL02000003">
    <property type="protein sequence ID" value="SAL23315.1"/>
    <property type="molecule type" value="Genomic_DNA"/>
</dbReference>
<evidence type="ECO:0000313" key="1">
    <source>
        <dbReference type="EMBL" id="SAL23315.1"/>
    </source>
</evidence>
<name>A0A158FU19_9BURK</name>
<organism evidence="1 2">
    <name type="scientific">Caballeronia terrestris</name>
    <dbReference type="NCBI Taxonomy" id="1226301"/>
    <lineage>
        <taxon>Bacteria</taxon>
        <taxon>Pseudomonadati</taxon>
        <taxon>Pseudomonadota</taxon>
        <taxon>Betaproteobacteria</taxon>
        <taxon>Burkholderiales</taxon>
        <taxon>Burkholderiaceae</taxon>
        <taxon>Caballeronia</taxon>
    </lineage>
</organism>
<dbReference type="Proteomes" id="UP000054925">
    <property type="component" value="Unassembled WGS sequence"/>
</dbReference>
<dbReference type="OrthoDB" id="9025276at2"/>